<keyword evidence="4" id="KW-1185">Reference proteome</keyword>
<reference evidence="3 4" key="1">
    <citation type="journal article" date="2013" name="Genome Announc.">
        <title>Complete genome sequence of Myxococcus stipitatus strain DSM 14675, a fruiting myxobacterium.</title>
        <authorList>
            <person name="Huntley S."/>
            <person name="Kneip S."/>
            <person name="Treuner-Lange A."/>
            <person name="Sogaard-Andersen L."/>
        </authorList>
    </citation>
    <scope>NUCLEOTIDE SEQUENCE [LARGE SCALE GENOMIC DNA]</scope>
    <source>
        <strain evidence="4">DSM 14675 / JCM 12634 / Mx s8</strain>
    </source>
</reference>
<keyword evidence="3" id="KW-0121">Carboxypeptidase</keyword>
<dbReference type="SUPFAM" id="SSF47090">
    <property type="entry name" value="PGBD-like"/>
    <property type="match status" value="1"/>
</dbReference>
<dbReference type="EMBL" id="CP004025">
    <property type="protein sequence ID" value="AGC41667.1"/>
    <property type="molecule type" value="Genomic_DNA"/>
</dbReference>
<name>L7U241_MYXSD</name>
<organism evidence="3 4">
    <name type="scientific">Myxococcus stipitatus (strain DSM 14675 / JCM 12634 / Mx s8)</name>
    <dbReference type="NCBI Taxonomy" id="1278073"/>
    <lineage>
        <taxon>Bacteria</taxon>
        <taxon>Pseudomonadati</taxon>
        <taxon>Myxococcota</taxon>
        <taxon>Myxococcia</taxon>
        <taxon>Myxococcales</taxon>
        <taxon>Cystobacterineae</taxon>
        <taxon>Myxococcaceae</taxon>
        <taxon>Myxococcus</taxon>
    </lineage>
</organism>
<dbReference type="PATRIC" id="fig|1278073.3.peg.324"/>
<gene>
    <name evidence="3" type="ordered locus">MYSTI_00309</name>
</gene>
<feature type="region of interest" description="Disordered" evidence="1">
    <location>
        <begin position="229"/>
        <end position="250"/>
    </location>
</feature>
<feature type="compositionally biased region" description="Polar residues" evidence="1">
    <location>
        <begin position="44"/>
        <end position="54"/>
    </location>
</feature>
<sequence>MASARAADRASVSGYSADSRTSKSTSNKSGSMAQGRAADRASVSGYSADSSFSRPGSMAAARAADRQSVLGYTSNTQRKGATNDTVSGLQDRLRSAGFDPGTTDGKFGPATQRAVRDFQRAMGLKVDGVVGKRTFNALNGLSSFTAAKKPDATTTQQVTQARPGERPYQAMSRLAAQHGLHVTSDIGGRHNPGSLHPLGRAIDVRTRGVSAARIDAFIADARAAGYRVRDERTRPRGQAEWSGPHLHISQ</sequence>
<feature type="region of interest" description="Disordered" evidence="1">
    <location>
        <begin position="1"/>
        <end position="62"/>
    </location>
</feature>
<evidence type="ECO:0000313" key="4">
    <source>
        <dbReference type="Proteomes" id="UP000011131"/>
    </source>
</evidence>
<dbReference type="InterPro" id="IPR036366">
    <property type="entry name" value="PGBDSf"/>
</dbReference>
<feature type="domain" description="Peptidoglycan binding-like" evidence="2">
    <location>
        <begin position="83"/>
        <end position="138"/>
    </location>
</feature>
<dbReference type="GO" id="GO:0004180">
    <property type="term" value="F:carboxypeptidase activity"/>
    <property type="evidence" value="ECO:0007669"/>
    <property type="project" value="UniProtKB-KW"/>
</dbReference>
<dbReference type="HOGENOM" id="CLU_1110494_0_0_7"/>
<keyword evidence="3" id="KW-0378">Hydrolase</keyword>
<dbReference type="Pfam" id="PF01471">
    <property type="entry name" value="PG_binding_1"/>
    <property type="match status" value="1"/>
</dbReference>
<protein>
    <submittedName>
        <fullName evidence="3">Penicillin-resistant DD-carboxypeptidase</fullName>
    </submittedName>
</protein>
<dbReference type="KEGG" id="msd:MYSTI_00309"/>
<feature type="compositionally biased region" description="Polar residues" evidence="1">
    <location>
        <begin position="13"/>
        <end position="32"/>
    </location>
</feature>
<accession>L7U241</accession>
<dbReference type="InterPro" id="IPR002477">
    <property type="entry name" value="Peptidoglycan-bd-like"/>
</dbReference>
<dbReference type="STRING" id="1278073.MYSTI_00309"/>
<evidence type="ECO:0000259" key="2">
    <source>
        <dbReference type="Pfam" id="PF01471"/>
    </source>
</evidence>
<dbReference type="AlphaFoldDB" id="L7U241"/>
<dbReference type="eggNOG" id="COG3409">
    <property type="taxonomic scope" value="Bacteria"/>
</dbReference>
<dbReference type="InterPro" id="IPR036365">
    <property type="entry name" value="PGBD-like_sf"/>
</dbReference>
<evidence type="ECO:0000313" key="3">
    <source>
        <dbReference type="EMBL" id="AGC41667.1"/>
    </source>
</evidence>
<dbReference type="Gene3D" id="1.10.101.10">
    <property type="entry name" value="PGBD-like superfamily/PGBD"/>
    <property type="match status" value="1"/>
</dbReference>
<proteinExistence type="predicted"/>
<dbReference type="Proteomes" id="UP000011131">
    <property type="component" value="Chromosome"/>
</dbReference>
<keyword evidence="3" id="KW-0645">Protease</keyword>
<feature type="compositionally biased region" description="Low complexity" evidence="1">
    <location>
        <begin position="1"/>
        <end position="11"/>
    </location>
</feature>
<evidence type="ECO:0000256" key="1">
    <source>
        <dbReference type="SAM" id="MobiDB-lite"/>
    </source>
</evidence>